<dbReference type="GO" id="GO:0017116">
    <property type="term" value="F:single-stranded DNA helicase activity"/>
    <property type="evidence" value="ECO:0007669"/>
    <property type="project" value="TreeGrafter"/>
</dbReference>
<dbReference type="GO" id="GO:0003677">
    <property type="term" value="F:DNA binding"/>
    <property type="evidence" value="ECO:0007669"/>
    <property type="project" value="UniProtKB-UniRule"/>
</dbReference>
<dbReference type="PANTHER" id="PTHR43788">
    <property type="entry name" value="DNA2/NAM7 HELICASE FAMILY MEMBER"/>
    <property type="match status" value="1"/>
</dbReference>
<dbReference type="GO" id="GO:0005524">
    <property type="term" value="F:ATP binding"/>
    <property type="evidence" value="ECO:0007669"/>
    <property type="project" value="UniProtKB-UniRule"/>
</dbReference>
<dbReference type="InterPro" id="IPR050534">
    <property type="entry name" value="Coronavir_polyprotein_1ab"/>
</dbReference>
<dbReference type="Gene3D" id="3.40.50.300">
    <property type="entry name" value="P-loop containing nucleotide triphosphate hydrolases"/>
    <property type="match status" value="3"/>
</dbReference>
<proteinExistence type="inferred from homology"/>
<feature type="binding site" evidence="11">
    <location>
        <begin position="217"/>
        <end position="224"/>
    </location>
    <ligand>
        <name>ATP</name>
        <dbReference type="ChEBI" id="CHEBI:30616"/>
    </ligand>
</feature>
<evidence type="ECO:0000259" key="12">
    <source>
        <dbReference type="Pfam" id="PF13538"/>
    </source>
</evidence>
<reference evidence="14 15" key="1">
    <citation type="submission" date="2016-11" db="EMBL/GenBank/DDBJ databases">
        <authorList>
            <person name="Jaros S."/>
            <person name="Januszkiewicz K."/>
            <person name="Wedrychowicz H."/>
        </authorList>
    </citation>
    <scope>NUCLEOTIDE SEQUENCE [LARGE SCALE GENOMIC DNA]</scope>
    <source>
        <strain evidence="14 15">GAS86</strain>
    </source>
</reference>
<dbReference type="GO" id="GO:0009338">
    <property type="term" value="C:exodeoxyribonuclease V complex"/>
    <property type="evidence" value="ECO:0007669"/>
    <property type="project" value="InterPro"/>
</dbReference>
<dbReference type="SUPFAM" id="SSF52540">
    <property type="entry name" value="P-loop containing nucleoside triphosphate hydrolases"/>
    <property type="match status" value="2"/>
</dbReference>
<dbReference type="CDD" id="cd18809">
    <property type="entry name" value="SF1_C_RecD"/>
    <property type="match status" value="1"/>
</dbReference>
<evidence type="ECO:0000256" key="3">
    <source>
        <dbReference type="ARBA" id="ARBA00022763"/>
    </source>
</evidence>
<dbReference type="InterPro" id="IPR049550">
    <property type="entry name" value="RecD_N"/>
</dbReference>
<dbReference type="Pfam" id="PF21185">
    <property type="entry name" value="RecD_N"/>
    <property type="match status" value="1"/>
</dbReference>
<keyword evidence="2 11" id="KW-0547">Nucleotide-binding</keyword>
<dbReference type="HAMAP" id="MF_01487">
    <property type="entry name" value="RecD"/>
    <property type="match status" value="1"/>
</dbReference>
<dbReference type="AlphaFoldDB" id="A0A1N6JFP2"/>
<evidence type="ECO:0000256" key="10">
    <source>
        <dbReference type="ARBA" id="ARBA00023235"/>
    </source>
</evidence>
<evidence type="ECO:0000256" key="8">
    <source>
        <dbReference type="ARBA" id="ARBA00023125"/>
    </source>
</evidence>
<dbReference type="GO" id="GO:0043139">
    <property type="term" value="F:5'-3' DNA helicase activity"/>
    <property type="evidence" value="ECO:0007669"/>
    <property type="project" value="UniProtKB-UniRule"/>
</dbReference>
<evidence type="ECO:0000259" key="13">
    <source>
        <dbReference type="Pfam" id="PF21185"/>
    </source>
</evidence>
<keyword evidence="6 11" id="KW-0269">Exonuclease</keyword>
<evidence type="ECO:0000256" key="5">
    <source>
        <dbReference type="ARBA" id="ARBA00022806"/>
    </source>
</evidence>
<dbReference type="InterPro" id="IPR041851">
    <property type="entry name" value="RecD_N_sf"/>
</dbReference>
<evidence type="ECO:0000313" key="14">
    <source>
        <dbReference type="EMBL" id="SIO43162.1"/>
    </source>
</evidence>
<dbReference type="EMBL" id="FSRM01000002">
    <property type="protein sequence ID" value="SIO43162.1"/>
    <property type="molecule type" value="Genomic_DNA"/>
</dbReference>
<comment type="miscellaneous">
    <text evidence="11">In the RecBCD complex, RecB has a slow 3'-5' helicase, an exonuclease activity and loads RecA onto ssDNA, RecD has a fast 5'-3' helicase activity, while RecC stimulates the ATPase and processivity of the RecB helicase and contributes to recognition of the Chi site.</text>
</comment>
<dbReference type="GO" id="GO:0000724">
    <property type="term" value="P:double-strand break repair via homologous recombination"/>
    <property type="evidence" value="ECO:0007669"/>
    <property type="project" value="UniProtKB-UniRule"/>
</dbReference>
<dbReference type="EC" id="5.6.2.3" evidence="11"/>
<keyword evidence="4 11" id="KW-0378">Hydrolase</keyword>
<keyword evidence="8 11" id="KW-0238">DNA-binding</keyword>
<dbReference type="OrthoDB" id="9803432at2"/>
<dbReference type="InterPro" id="IPR006344">
    <property type="entry name" value="RecD"/>
</dbReference>
<comment type="catalytic activity">
    <reaction evidence="11">
        <text>ATP + H2O = ADP + phosphate + H(+)</text>
        <dbReference type="Rhea" id="RHEA:13065"/>
        <dbReference type="ChEBI" id="CHEBI:15377"/>
        <dbReference type="ChEBI" id="CHEBI:15378"/>
        <dbReference type="ChEBI" id="CHEBI:30616"/>
        <dbReference type="ChEBI" id="CHEBI:43474"/>
        <dbReference type="ChEBI" id="CHEBI:456216"/>
        <dbReference type="EC" id="5.6.2.3"/>
    </reaction>
</comment>
<sequence>MTPRSNDTVAVIDAKGDTRRMLVVLDQWVERGWLRALDAGFARFLWTEEPQTPPLLVLAAALASHQLGRGHVCLDLQATLDDPTFALSLPPDGPQALTTAEPPQAPAEVLAGVNLARWLGALDQPALVGADAGNTPLVLVGTRLYLRRYWQYEQDVRAGIECRLAASAQMEASLQAGSARAALDALFPPRAASVTGADWQKLACALAARSAFSIITGGPGTGKTTTVVRLLALLQTLALDGIANPLRPARPLRIRLAAPTGKAAARLNESIAGAVEQLPVDALPNGAAVREAIPTVVTTLHRVLGTRPDSRRFRHDASNPLPVDVLVIDEASMVDLEMMAAVLDALPASARLILLGDKDQLASVEAGAVLGELCQRAGEGHYTPATRDWLLAATGERIEEAMLDEQGTALDQSIAMLRHSHRFSAQSGIGQLATLVNAGDAAAVARIWTHGHADLALLVCSATDDASFKALVIDGYGGASDASASAQLFGANGELGRPRYGYRHYLETMRTQQPERYDAPEAFDIWARAVLKAHGEFQLLCALRRGPWGVEGLNKRIARLLQEDGLIAMRGEWYPGRPVLVTRNDYELGLMNGDIGITLELPGTTDENPVLRVAFPAADGTGGIKWVLPSRLQAVETVLALTVHKSQGSEFMHAALVLPDTFSPILSRELVYTGITRARAFLTLAIPQGKPVLEQAVCAKVQRASGLMAGFERETQ</sequence>
<comment type="function">
    <text evidence="11">A helicase/nuclease that prepares dsDNA breaks (DSB) for recombinational DNA repair. Binds to DSBs and unwinds DNA via a highly rapid and processive ATP-dependent bidirectional helicase activity. Unwinds dsDNA until it encounters a Chi (crossover hotspot instigator) sequence from the 3' direction. Cuts ssDNA a few nucleotides 3' to the Chi site. The properties and activities of the enzyme are changed at Chi. The Chi-altered holoenzyme produces a long 3'-ssDNA overhang and facilitates RecA-binding to the ssDNA for homologous DNA recombination and repair. Holoenzyme degrades any linearized DNA that is unable to undergo homologous recombination. In the holoenzyme this subunit has ssDNA-dependent ATPase and 5'-3' helicase activity. When added to pre-assembled RecBC greatly stimulates nuclease activity and augments holoenzyme processivity. Negatively regulates the RecA-loading ability of RecBCD.</text>
</comment>
<keyword evidence="5 11" id="KW-0347">Helicase</keyword>
<dbReference type="Pfam" id="PF13538">
    <property type="entry name" value="UvrD_C_2"/>
    <property type="match status" value="1"/>
</dbReference>
<dbReference type="PANTHER" id="PTHR43788:SF6">
    <property type="entry name" value="DNA HELICASE B"/>
    <property type="match status" value="1"/>
</dbReference>
<evidence type="ECO:0000256" key="4">
    <source>
        <dbReference type="ARBA" id="ARBA00022801"/>
    </source>
</evidence>
<evidence type="ECO:0000256" key="1">
    <source>
        <dbReference type="ARBA" id="ARBA00022722"/>
    </source>
</evidence>
<dbReference type="InterPro" id="IPR027785">
    <property type="entry name" value="UvrD-like_helicase_C"/>
</dbReference>
<dbReference type="Proteomes" id="UP000184693">
    <property type="component" value="Unassembled WGS sequence"/>
</dbReference>
<dbReference type="InterPro" id="IPR027417">
    <property type="entry name" value="P-loop_NTPase"/>
</dbReference>
<evidence type="ECO:0000256" key="7">
    <source>
        <dbReference type="ARBA" id="ARBA00022840"/>
    </source>
</evidence>
<keyword evidence="9 11" id="KW-0234">DNA repair</keyword>
<evidence type="ECO:0000313" key="15">
    <source>
        <dbReference type="Proteomes" id="UP000184693"/>
    </source>
</evidence>
<evidence type="ECO:0000256" key="9">
    <source>
        <dbReference type="ARBA" id="ARBA00023204"/>
    </source>
</evidence>
<protein>
    <recommendedName>
        <fullName evidence="11">RecBCD enzyme subunit RecD</fullName>
        <ecNumber evidence="11">5.6.2.3</ecNumber>
    </recommendedName>
    <alternativeName>
        <fullName evidence="11">DNA 5'-3' helicase subunit RecD</fullName>
    </alternativeName>
    <alternativeName>
        <fullName evidence="11">Exonuclease V subunit RecD</fullName>
        <shortName evidence="11">ExoV subunit RecD</shortName>
    </alternativeName>
    <alternativeName>
        <fullName evidence="11">Helicase/nuclease RecBCD subunit RecD</fullName>
    </alternativeName>
</protein>
<keyword evidence="10 11" id="KW-0413">Isomerase</keyword>
<feature type="domain" description="UvrD-like helicase C-terminal" evidence="12">
    <location>
        <begin position="638"/>
        <end position="684"/>
    </location>
</feature>
<organism evidence="14 15">
    <name type="scientific">Paraburkholderia phenazinium</name>
    <dbReference type="NCBI Taxonomy" id="60549"/>
    <lineage>
        <taxon>Bacteria</taxon>
        <taxon>Pseudomonadati</taxon>
        <taxon>Pseudomonadota</taxon>
        <taxon>Betaproteobacteria</taxon>
        <taxon>Burkholderiales</taxon>
        <taxon>Burkholderiaceae</taxon>
        <taxon>Paraburkholderia</taxon>
    </lineage>
</organism>
<gene>
    <name evidence="11" type="primary">recD</name>
    <name evidence="14" type="ORF">SAMN05444168_4362</name>
</gene>
<dbReference type="Pfam" id="PF13245">
    <property type="entry name" value="AAA_19"/>
    <property type="match status" value="1"/>
</dbReference>
<accession>A0A1N6JFP2</accession>
<feature type="domain" description="RecBCD enzyme subunit RecD N-terminal" evidence="13">
    <location>
        <begin position="30"/>
        <end position="145"/>
    </location>
</feature>
<dbReference type="GO" id="GO:0008854">
    <property type="term" value="F:exodeoxyribonuclease V activity"/>
    <property type="evidence" value="ECO:0007669"/>
    <property type="project" value="InterPro"/>
</dbReference>
<comment type="subunit">
    <text evidence="11">Heterotrimer of RecB, RecC and RecD. All subunits contribute to DNA-binding.</text>
</comment>
<dbReference type="CDD" id="cd17933">
    <property type="entry name" value="DEXSc_RecD-like"/>
    <property type="match status" value="1"/>
</dbReference>
<keyword evidence="1 11" id="KW-0540">Nuclease</keyword>
<dbReference type="GO" id="GO:0016887">
    <property type="term" value="F:ATP hydrolysis activity"/>
    <property type="evidence" value="ECO:0007669"/>
    <property type="project" value="RHEA"/>
</dbReference>
<evidence type="ECO:0000256" key="6">
    <source>
        <dbReference type="ARBA" id="ARBA00022839"/>
    </source>
</evidence>
<dbReference type="Gene3D" id="1.10.10.1020">
    <property type="entry name" value="RecBCD complex, subunit RecD, N-terminal domain"/>
    <property type="match status" value="1"/>
</dbReference>
<evidence type="ECO:0000256" key="2">
    <source>
        <dbReference type="ARBA" id="ARBA00022741"/>
    </source>
</evidence>
<dbReference type="RefSeq" id="WP_074266463.1">
    <property type="nucleotide sequence ID" value="NZ_FSRM01000002.1"/>
</dbReference>
<keyword evidence="3 11" id="KW-0227">DNA damage</keyword>
<keyword evidence="7 11" id="KW-0067">ATP-binding</keyword>
<comment type="similarity">
    <text evidence="11">Belongs to the RecD family.</text>
</comment>
<name>A0A1N6JFP2_9BURK</name>
<dbReference type="NCBIfam" id="TIGR01447">
    <property type="entry name" value="recD"/>
    <property type="match status" value="1"/>
</dbReference>
<evidence type="ECO:0000256" key="11">
    <source>
        <dbReference type="HAMAP-Rule" id="MF_01487"/>
    </source>
</evidence>